<name>A0A0B2VJ65_TOXCA</name>
<proteinExistence type="predicted"/>
<dbReference type="EMBL" id="JPKZ01001481">
    <property type="protein sequence ID" value="KHN81603.1"/>
    <property type="molecule type" value="Genomic_DNA"/>
</dbReference>
<evidence type="ECO:0000313" key="2">
    <source>
        <dbReference type="Proteomes" id="UP000031036"/>
    </source>
</evidence>
<gene>
    <name evidence="1" type="ORF">Tcan_15444</name>
</gene>
<dbReference type="AlphaFoldDB" id="A0A0B2VJ65"/>
<keyword evidence="2" id="KW-1185">Reference proteome</keyword>
<comment type="caution">
    <text evidence="1">The sequence shown here is derived from an EMBL/GenBank/DDBJ whole genome shotgun (WGS) entry which is preliminary data.</text>
</comment>
<protein>
    <submittedName>
        <fullName evidence="1">Uncharacterized protein</fullName>
    </submittedName>
</protein>
<dbReference type="Proteomes" id="UP000031036">
    <property type="component" value="Unassembled WGS sequence"/>
</dbReference>
<evidence type="ECO:0000313" key="1">
    <source>
        <dbReference type="EMBL" id="KHN81603.1"/>
    </source>
</evidence>
<organism evidence="1 2">
    <name type="scientific">Toxocara canis</name>
    <name type="common">Canine roundworm</name>
    <dbReference type="NCBI Taxonomy" id="6265"/>
    <lineage>
        <taxon>Eukaryota</taxon>
        <taxon>Metazoa</taxon>
        <taxon>Ecdysozoa</taxon>
        <taxon>Nematoda</taxon>
        <taxon>Chromadorea</taxon>
        <taxon>Rhabditida</taxon>
        <taxon>Spirurina</taxon>
        <taxon>Ascaridomorpha</taxon>
        <taxon>Ascaridoidea</taxon>
        <taxon>Toxocaridae</taxon>
        <taxon>Toxocara</taxon>
    </lineage>
</organism>
<sequence length="100" mass="11249">MYSKETSANGAVPCQKQLVIMTTMAKSSHFRQIHSEPATISSIHTDLNNLQMKDTKFDLPNVINGSPTTKNVYNPPLREQLLREHLTHHVKSLLKAEQAP</sequence>
<reference evidence="1 2" key="1">
    <citation type="submission" date="2014-11" db="EMBL/GenBank/DDBJ databases">
        <title>Genetic blueprint of the zoonotic pathogen Toxocara canis.</title>
        <authorList>
            <person name="Zhu X.-Q."/>
            <person name="Korhonen P.K."/>
            <person name="Cai H."/>
            <person name="Young N.D."/>
            <person name="Nejsum P."/>
            <person name="von Samson-Himmelstjerna G."/>
            <person name="Boag P.R."/>
            <person name="Tan P."/>
            <person name="Li Q."/>
            <person name="Min J."/>
            <person name="Yang Y."/>
            <person name="Wang X."/>
            <person name="Fang X."/>
            <person name="Hall R.S."/>
            <person name="Hofmann A."/>
            <person name="Sternberg P.W."/>
            <person name="Jex A.R."/>
            <person name="Gasser R.B."/>
        </authorList>
    </citation>
    <scope>NUCLEOTIDE SEQUENCE [LARGE SCALE GENOMIC DNA]</scope>
    <source>
        <strain evidence="1">PN_DK_2014</strain>
    </source>
</reference>
<accession>A0A0B2VJ65</accession>